<evidence type="ECO:0000313" key="3">
    <source>
        <dbReference type="EMBL" id="MFD2867515.1"/>
    </source>
</evidence>
<dbReference type="CDD" id="cd00093">
    <property type="entry name" value="HTH_XRE"/>
    <property type="match status" value="1"/>
</dbReference>
<dbReference type="RefSeq" id="WP_380146804.1">
    <property type="nucleotide sequence ID" value="NZ_JBHUOR010000018.1"/>
</dbReference>
<reference evidence="4" key="1">
    <citation type="journal article" date="2019" name="Int. J. Syst. Evol. Microbiol.">
        <title>The Global Catalogue of Microorganisms (GCM) 10K type strain sequencing project: providing services to taxonomists for standard genome sequencing and annotation.</title>
        <authorList>
            <consortium name="The Broad Institute Genomics Platform"/>
            <consortium name="The Broad Institute Genome Sequencing Center for Infectious Disease"/>
            <person name="Wu L."/>
            <person name="Ma J."/>
        </authorList>
    </citation>
    <scope>NUCLEOTIDE SEQUENCE [LARGE SCALE GENOMIC DNA]</scope>
    <source>
        <strain evidence="4">KCTC 33522</strain>
    </source>
</reference>
<dbReference type="PROSITE" id="PS50943">
    <property type="entry name" value="HTH_CROC1"/>
    <property type="match status" value="1"/>
</dbReference>
<dbReference type="PANTHER" id="PTHR46558:SF4">
    <property type="entry name" value="DNA-BIDING PHAGE PROTEIN"/>
    <property type="match status" value="1"/>
</dbReference>
<sequence>MKKTLPEDERKRIFGKNLEYLRNKRGIMQKDLAAELDLKPNSISNYENGKSFPSVPALLKISDYFNVSTEELLYDLNKDESMEVVKQHELFLKDVLDNMSEDELLDKYDFGDLFNELPLEQKKKVLNSIEVEYFKMNRNR</sequence>
<evidence type="ECO:0000313" key="4">
    <source>
        <dbReference type="Proteomes" id="UP001597568"/>
    </source>
</evidence>
<proteinExistence type="predicted"/>
<protein>
    <submittedName>
        <fullName evidence="3">Helix-turn-helix domain-containing protein</fullName>
    </submittedName>
</protein>
<dbReference type="EMBL" id="JBHUOR010000018">
    <property type="protein sequence ID" value="MFD2867515.1"/>
    <property type="molecule type" value="Genomic_DNA"/>
</dbReference>
<evidence type="ECO:0000256" key="1">
    <source>
        <dbReference type="ARBA" id="ARBA00023125"/>
    </source>
</evidence>
<dbReference type="InterPro" id="IPR010982">
    <property type="entry name" value="Lambda_DNA-bd_dom_sf"/>
</dbReference>
<name>A0ABW5XX18_9BACL</name>
<keyword evidence="4" id="KW-1185">Reference proteome</keyword>
<dbReference type="Proteomes" id="UP001597568">
    <property type="component" value="Unassembled WGS sequence"/>
</dbReference>
<organism evidence="3 4">
    <name type="scientific">Kurthia populi</name>
    <dbReference type="NCBI Taxonomy" id="1562132"/>
    <lineage>
        <taxon>Bacteria</taxon>
        <taxon>Bacillati</taxon>
        <taxon>Bacillota</taxon>
        <taxon>Bacilli</taxon>
        <taxon>Bacillales</taxon>
        <taxon>Caryophanaceae</taxon>
        <taxon>Kurthia</taxon>
    </lineage>
</organism>
<dbReference type="SMART" id="SM00530">
    <property type="entry name" value="HTH_XRE"/>
    <property type="match status" value="1"/>
</dbReference>
<dbReference type="SUPFAM" id="SSF47413">
    <property type="entry name" value="lambda repressor-like DNA-binding domains"/>
    <property type="match status" value="1"/>
</dbReference>
<gene>
    <name evidence="3" type="ORF">ACFSY7_03225</name>
</gene>
<dbReference type="Pfam" id="PF01381">
    <property type="entry name" value="HTH_3"/>
    <property type="match status" value="1"/>
</dbReference>
<feature type="domain" description="HTH cro/C1-type" evidence="2">
    <location>
        <begin position="18"/>
        <end position="72"/>
    </location>
</feature>
<accession>A0ABW5XX18</accession>
<dbReference type="Gene3D" id="1.10.260.40">
    <property type="entry name" value="lambda repressor-like DNA-binding domains"/>
    <property type="match status" value="1"/>
</dbReference>
<evidence type="ECO:0000259" key="2">
    <source>
        <dbReference type="PROSITE" id="PS50943"/>
    </source>
</evidence>
<keyword evidence="1" id="KW-0238">DNA-binding</keyword>
<comment type="caution">
    <text evidence="3">The sequence shown here is derived from an EMBL/GenBank/DDBJ whole genome shotgun (WGS) entry which is preliminary data.</text>
</comment>
<dbReference type="PANTHER" id="PTHR46558">
    <property type="entry name" value="TRACRIPTIONAL REGULATORY PROTEIN-RELATED-RELATED"/>
    <property type="match status" value="1"/>
</dbReference>
<dbReference type="InterPro" id="IPR001387">
    <property type="entry name" value="Cro/C1-type_HTH"/>
</dbReference>